<dbReference type="Proteomes" id="UP000765509">
    <property type="component" value="Unassembled WGS sequence"/>
</dbReference>
<evidence type="ECO:0000313" key="2">
    <source>
        <dbReference type="Proteomes" id="UP000765509"/>
    </source>
</evidence>
<dbReference type="EMBL" id="AVOT02009010">
    <property type="protein sequence ID" value="MBW0487155.1"/>
    <property type="molecule type" value="Genomic_DNA"/>
</dbReference>
<protein>
    <submittedName>
        <fullName evidence="1">Uncharacterized protein</fullName>
    </submittedName>
</protein>
<accession>A0A9Q3CQ22</accession>
<proteinExistence type="predicted"/>
<name>A0A9Q3CQ22_9BASI</name>
<gene>
    <name evidence="1" type="ORF">O181_026870</name>
</gene>
<reference evidence="1" key="1">
    <citation type="submission" date="2021-03" db="EMBL/GenBank/DDBJ databases">
        <title>Draft genome sequence of rust myrtle Austropuccinia psidii MF-1, a brazilian biotype.</title>
        <authorList>
            <person name="Quecine M.C."/>
            <person name="Pachon D.M.R."/>
            <person name="Bonatelli M.L."/>
            <person name="Correr F.H."/>
            <person name="Franceschini L.M."/>
            <person name="Leite T.F."/>
            <person name="Margarido G.R.A."/>
            <person name="Almeida C.A."/>
            <person name="Ferrarezi J.A."/>
            <person name="Labate C.A."/>
        </authorList>
    </citation>
    <scope>NUCLEOTIDE SEQUENCE</scope>
    <source>
        <strain evidence="1">MF-1</strain>
    </source>
</reference>
<keyword evidence="2" id="KW-1185">Reference proteome</keyword>
<comment type="caution">
    <text evidence="1">The sequence shown here is derived from an EMBL/GenBank/DDBJ whole genome shotgun (WGS) entry which is preliminary data.</text>
</comment>
<sequence length="184" mass="21438">MPPTHKWVMLINREKIGADEDQNMSPTQRKINCEPRRDYFMAHEDGTWSNSEFTHLQMPLSKSLPYQYKMRQKRNQNFKPHNVEKHAIQKEEQRWLKAEIPDTAHAHCLFQLKVKDKYSASLSAPPNTEECGIVINVSDHLRYIPKGICNGPLTQVQSHGSKLTSKNGLYKLGMEQFTWYLESP</sequence>
<organism evidence="1 2">
    <name type="scientific">Austropuccinia psidii MF-1</name>
    <dbReference type="NCBI Taxonomy" id="1389203"/>
    <lineage>
        <taxon>Eukaryota</taxon>
        <taxon>Fungi</taxon>
        <taxon>Dikarya</taxon>
        <taxon>Basidiomycota</taxon>
        <taxon>Pucciniomycotina</taxon>
        <taxon>Pucciniomycetes</taxon>
        <taxon>Pucciniales</taxon>
        <taxon>Sphaerophragmiaceae</taxon>
        <taxon>Austropuccinia</taxon>
    </lineage>
</organism>
<dbReference type="AlphaFoldDB" id="A0A9Q3CQ22"/>
<evidence type="ECO:0000313" key="1">
    <source>
        <dbReference type="EMBL" id="MBW0487155.1"/>
    </source>
</evidence>